<dbReference type="Pfam" id="PF00348">
    <property type="entry name" value="polyprenyl_synt"/>
    <property type="match status" value="1"/>
</dbReference>
<evidence type="ECO:0000256" key="2">
    <source>
        <dbReference type="ARBA" id="ARBA00006706"/>
    </source>
</evidence>
<gene>
    <name evidence="6" type="ORF">GX523_18090</name>
</gene>
<evidence type="ECO:0000256" key="3">
    <source>
        <dbReference type="ARBA" id="ARBA00022679"/>
    </source>
</evidence>
<accession>A0A7C7D841</accession>
<evidence type="ECO:0000313" key="6">
    <source>
        <dbReference type="EMBL" id="HHY28612.1"/>
    </source>
</evidence>
<protein>
    <submittedName>
        <fullName evidence="6">Polyprenyl synthetase family protein</fullName>
    </submittedName>
</protein>
<dbReference type="Proteomes" id="UP000553059">
    <property type="component" value="Unassembled WGS sequence"/>
</dbReference>
<dbReference type="PROSITE" id="PS00723">
    <property type="entry name" value="POLYPRENYL_SYNTHASE_1"/>
    <property type="match status" value="1"/>
</dbReference>
<comment type="cofactor">
    <cofactor evidence="1">
        <name>Mg(2+)</name>
        <dbReference type="ChEBI" id="CHEBI:18420"/>
    </cofactor>
</comment>
<dbReference type="InterPro" id="IPR033749">
    <property type="entry name" value="Polyprenyl_synt_CS"/>
</dbReference>
<evidence type="ECO:0000256" key="4">
    <source>
        <dbReference type="ARBA" id="ARBA00022723"/>
    </source>
</evidence>
<evidence type="ECO:0000313" key="7">
    <source>
        <dbReference type="Proteomes" id="UP000553059"/>
    </source>
</evidence>
<comment type="caution">
    <text evidence="6">The sequence shown here is derived from an EMBL/GenBank/DDBJ whole genome shotgun (WGS) entry which is preliminary data.</text>
</comment>
<dbReference type="PANTHER" id="PTHR12001:SF69">
    <property type="entry name" value="ALL TRANS-POLYPRENYL-DIPHOSPHATE SYNTHASE PDSS1"/>
    <property type="match status" value="1"/>
</dbReference>
<comment type="similarity">
    <text evidence="2">Belongs to the FPP/GGPP synthase family.</text>
</comment>
<keyword evidence="3" id="KW-0808">Transferase</keyword>
<dbReference type="InterPro" id="IPR008949">
    <property type="entry name" value="Isoprenoid_synthase_dom_sf"/>
</dbReference>
<dbReference type="PANTHER" id="PTHR12001">
    <property type="entry name" value="GERANYLGERANYL PYROPHOSPHATE SYNTHASE"/>
    <property type="match status" value="1"/>
</dbReference>
<dbReference type="GO" id="GO:0004659">
    <property type="term" value="F:prenyltransferase activity"/>
    <property type="evidence" value="ECO:0007669"/>
    <property type="project" value="InterPro"/>
</dbReference>
<dbReference type="GO" id="GO:0046872">
    <property type="term" value="F:metal ion binding"/>
    <property type="evidence" value="ECO:0007669"/>
    <property type="project" value="UniProtKB-KW"/>
</dbReference>
<keyword evidence="5" id="KW-0460">Magnesium</keyword>
<organism evidence="6 7">
    <name type="scientific">Desulfitobacterium dehalogenans</name>
    <dbReference type="NCBI Taxonomy" id="36854"/>
    <lineage>
        <taxon>Bacteria</taxon>
        <taxon>Bacillati</taxon>
        <taxon>Bacillota</taxon>
        <taxon>Clostridia</taxon>
        <taxon>Eubacteriales</taxon>
        <taxon>Desulfitobacteriaceae</taxon>
        <taxon>Desulfitobacterium</taxon>
    </lineage>
</organism>
<dbReference type="EMBL" id="DUTF01000381">
    <property type="protein sequence ID" value="HHY28612.1"/>
    <property type="molecule type" value="Genomic_DNA"/>
</dbReference>
<sequence length="197" mass="21570">MASLDMAPITIKSSNLELLTGEEVQSSNPVISFPELLIVEDRLRESFLRAGHTIKDSCLLLLASGGKRLRPLLTLQSAQCFGPLNSAALDAAVAAELIHMASLIHDDVIDYSDRRRGIPTINSQEGNQVAVLAGDYVFAEAFRILSNKHLLTSMSYLVDAIQSMCDGEVEQAEQCYSLTVEPSQYFKRIAQKTGILL</sequence>
<reference evidence="6 7" key="1">
    <citation type="journal article" date="2020" name="Biotechnol. Biofuels">
        <title>New insights from the biogas microbiome by comprehensive genome-resolved metagenomics of nearly 1600 species originating from multiple anaerobic digesters.</title>
        <authorList>
            <person name="Campanaro S."/>
            <person name="Treu L."/>
            <person name="Rodriguez-R L.M."/>
            <person name="Kovalovszki A."/>
            <person name="Ziels R.M."/>
            <person name="Maus I."/>
            <person name="Zhu X."/>
            <person name="Kougias P.G."/>
            <person name="Basile A."/>
            <person name="Luo G."/>
            <person name="Schluter A."/>
            <person name="Konstantinidis K.T."/>
            <person name="Angelidaki I."/>
        </authorList>
    </citation>
    <scope>NUCLEOTIDE SEQUENCE [LARGE SCALE GENOMIC DNA]</scope>
    <source>
        <strain evidence="6">AS05jafATM_4</strain>
    </source>
</reference>
<dbReference type="GO" id="GO:0008299">
    <property type="term" value="P:isoprenoid biosynthetic process"/>
    <property type="evidence" value="ECO:0007669"/>
    <property type="project" value="InterPro"/>
</dbReference>
<proteinExistence type="inferred from homology"/>
<name>A0A7C7D841_9FIRM</name>
<dbReference type="Gene3D" id="1.10.600.10">
    <property type="entry name" value="Farnesyl Diphosphate Synthase"/>
    <property type="match status" value="1"/>
</dbReference>
<feature type="non-terminal residue" evidence="6">
    <location>
        <position position="197"/>
    </location>
</feature>
<dbReference type="SUPFAM" id="SSF48576">
    <property type="entry name" value="Terpenoid synthases"/>
    <property type="match status" value="1"/>
</dbReference>
<evidence type="ECO:0000256" key="5">
    <source>
        <dbReference type="ARBA" id="ARBA00022842"/>
    </source>
</evidence>
<keyword evidence="4" id="KW-0479">Metal-binding</keyword>
<dbReference type="InterPro" id="IPR000092">
    <property type="entry name" value="Polyprenyl_synt"/>
</dbReference>
<evidence type="ECO:0000256" key="1">
    <source>
        <dbReference type="ARBA" id="ARBA00001946"/>
    </source>
</evidence>
<dbReference type="AlphaFoldDB" id="A0A7C7D841"/>